<dbReference type="Proteomes" id="UP001221757">
    <property type="component" value="Unassembled WGS sequence"/>
</dbReference>
<reference evidence="1" key="1">
    <citation type="submission" date="2023-03" db="EMBL/GenBank/DDBJ databases">
        <title>Massive genome expansion in bonnet fungi (Mycena s.s.) driven by repeated elements and novel gene families across ecological guilds.</title>
        <authorList>
            <consortium name="Lawrence Berkeley National Laboratory"/>
            <person name="Harder C.B."/>
            <person name="Miyauchi S."/>
            <person name="Viragh M."/>
            <person name="Kuo A."/>
            <person name="Thoen E."/>
            <person name="Andreopoulos B."/>
            <person name="Lu D."/>
            <person name="Skrede I."/>
            <person name="Drula E."/>
            <person name="Henrissat B."/>
            <person name="Morin E."/>
            <person name="Kohler A."/>
            <person name="Barry K."/>
            <person name="LaButti K."/>
            <person name="Morin E."/>
            <person name="Salamov A."/>
            <person name="Lipzen A."/>
            <person name="Mereny Z."/>
            <person name="Hegedus B."/>
            <person name="Baldrian P."/>
            <person name="Stursova M."/>
            <person name="Weitz H."/>
            <person name="Taylor A."/>
            <person name="Grigoriev I.V."/>
            <person name="Nagy L.G."/>
            <person name="Martin F."/>
            <person name="Kauserud H."/>
        </authorList>
    </citation>
    <scope>NUCLEOTIDE SEQUENCE</scope>
    <source>
        <strain evidence="1">CBHHK067</strain>
    </source>
</reference>
<sequence>MEQGKGITRWFPYEIITQIMEATPRADQASLCRVSSMFHDLCVPLLYSVVQICHRHNALAFYSALVENPKVLESIRSCSFFSTGPMTSNILLQSINLMPRLEHLTTHDDRVLQTCTVPSLISCRIGLKRPVPEANIIASFLTRHPALARVRVDIVSRFQPPSVPISLPNLQRFDGPACFIPLMLSRGLAEARLRWHPGETYSNTDIDRIFAALHSLTSPEIPFFSSYEYYNDLGIPIVTAASIHLPHTRTLRVRNATPWTLNDLGIIRHITTCLPRFAAVVYLAVNFDDGSLGISAERATVEAWTEAFLTLEAYCLSGFPFNCCLRC</sequence>
<dbReference type="EMBL" id="JARKIE010000152">
    <property type="protein sequence ID" value="KAJ7675123.1"/>
    <property type="molecule type" value="Genomic_DNA"/>
</dbReference>
<gene>
    <name evidence="1" type="ORF">B0H17DRAFT_1081525</name>
</gene>
<keyword evidence="2" id="KW-1185">Reference proteome</keyword>
<organism evidence="1 2">
    <name type="scientific">Mycena rosella</name>
    <name type="common">Pink bonnet</name>
    <name type="synonym">Agaricus rosellus</name>
    <dbReference type="NCBI Taxonomy" id="1033263"/>
    <lineage>
        <taxon>Eukaryota</taxon>
        <taxon>Fungi</taxon>
        <taxon>Dikarya</taxon>
        <taxon>Basidiomycota</taxon>
        <taxon>Agaricomycotina</taxon>
        <taxon>Agaricomycetes</taxon>
        <taxon>Agaricomycetidae</taxon>
        <taxon>Agaricales</taxon>
        <taxon>Marasmiineae</taxon>
        <taxon>Mycenaceae</taxon>
        <taxon>Mycena</taxon>
    </lineage>
</organism>
<name>A0AAD7D1U6_MYCRO</name>
<comment type="caution">
    <text evidence="1">The sequence shown here is derived from an EMBL/GenBank/DDBJ whole genome shotgun (WGS) entry which is preliminary data.</text>
</comment>
<dbReference type="AlphaFoldDB" id="A0AAD7D1U6"/>
<evidence type="ECO:0000313" key="1">
    <source>
        <dbReference type="EMBL" id="KAJ7675123.1"/>
    </source>
</evidence>
<proteinExistence type="predicted"/>
<protein>
    <recommendedName>
        <fullName evidence="3">F-box domain-containing protein</fullName>
    </recommendedName>
</protein>
<accession>A0AAD7D1U6</accession>
<evidence type="ECO:0000313" key="2">
    <source>
        <dbReference type="Proteomes" id="UP001221757"/>
    </source>
</evidence>
<evidence type="ECO:0008006" key="3">
    <source>
        <dbReference type="Google" id="ProtNLM"/>
    </source>
</evidence>